<dbReference type="PANTHER" id="PTHR43362:SF1">
    <property type="entry name" value="MANNITOL DEHYDROGENASE 2-RELATED"/>
    <property type="match status" value="1"/>
</dbReference>
<dbReference type="InterPro" id="IPR013328">
    <property type="entry name" value="6PGD_dom2"/>
</dbReference>
<evidence type="ECO:0000259" key="7">
    <source>
        <dbReference type="Pfam" id="PF01232"/>
    </source>
</evidence>
<dbReference type="Proteomes" id="UP000293764">
    <property type="component" value="Unassembled WGS sequence"/>
</dbReference>
<dbReference type="InterPro" id="IPR000669">
    <property type="entry name" value="Mannitol_DH"/>
</dbReference>
<dbReference type="PROSITE" id="PS00974">
    <property type="entry name" value="MANNITOL_DHGENASE"/>
    <property type="match status" value="1"/>
</dbReference>
<dbReference type="InterPro" id="IPR036291">
    <property type="entry name" value="NAD(P)-bd_dom_sf"/>
</dbReference>
<dbReference type="InterPro" id="IPR023027">
    <property type="entry name" value="Mannitol_DH_CS"/>
</dbReference>
<dbReference type="InterPro" id="IPR008927">
    <property type="entry name" value="6-PGluconate_DH-like_C_sf"/>
</dbReference>
<dbReference type="Gene3D" id="3.40.50.720">
    <property type="entry name" value="NAD(P)-binding Rossmann-like Domain"/>
    <property type="match status" value="1"/>
</dbReference>
<evidence type="ECO:0000256" key="4">
    <source>
        <dbReference type="ARBA" id="ARBA00023002"/>
    </source>
</evidence>
<comment type="similarity">
    <text evidence="1">Belongs to the mannitol dehydrogenase family.</text>
</comment>
<dbReference type="SUPFAM" id="SSF48179">
    <property type="entry name" value="6-phosphogluconate dehydrogenase C-terminal domain-like"/>
    <property type="match status" value="1"/>
</dbReference>
<dbReference type="InterPro" id="IPR013131">
    <property type="entry name" value="Mannitol_DH_N"/>
</dbReference>
<dbReference type="PANTHER" id="PTHR43362">
    <property type="entry name" value="MANNITOL DEHYDROGENASE DSF1-RELATED"/>
    <property type="match status" value="1"/>
</dbReference>
<feature type="domain" description="Mannitol dehydrogenase C-terminal" evidence="8">
    <location>
        <begin position="287"/>
        <end position="474"/>
    </location>
</feature>
<dbReference type="Pfam" id="PF08125">
    <property type="entry name" value="Mannitol_dh_C"/>
    <property type="match status" value="1"/>
</dbReference>
<comment type="catalytic activity">
    <reaction evidence="6">
        <text>D-mannitol 1-phosphate + NAD(+) = beta-D-fructose 6-phosphate + NADH + H(+)</text>
        <dbReference type="Rhea" id="RHEA:19661"/>
        <dbReference type="ChEBI" id="CHEBI:15378"/>
        <dbReference type="ChEBI" id="CHEBI:57540"/>
        <dbReference type="ChEBI" id="CHEBI:57634"/>
        <dbReference type="ChEBI" id="CHEBI:57945"/>
        <dbReference type="ChEBI" id="CHEBI:61381"/>
        <dbReference type="EC" id="1.1.1.17"/>
    </reaction>
</comment>
<dbReference type="EC" id="1.1.1.17" evidence="2"/>
<dbReference type="AlphaFoldDB" id="A0A4Q5MWK5"/>
<keyword evidence="10" id="KW-1185">Reference proteome</keyword>
<sequence length="489" mass="53607">MLLDNAHLGQVHAPVATPTYDRSKLTAGIIHFGVGGFHRGHQAMYLDTLMNEGKATDWAICGMGVMESDTHMRDVLTASDGLYTLVAKNPDGTRDVRVIGSIIDYVYAPDDPTAAIERLADPAIRIVSLTITEGAYNFHHVTGEFDLDNAAVRADLADPTHPSTVFGLVCAGLRLRRERGITPFTVMSCDNIQGNGHVAEAMFTAYGRALDPEFGAWMKAHVPFPNSMVDRITPSTTDADRADVAATYGIEDGWPVVCEDFCQWVLEDSFADGRPPYEEAGVQVVKDVAPYELMKLRLLNASHQGLCYFGHLAGYRAVHDVARNPLFAQFLLKYMDEEATPTLAALPGVDLDAYKHQLIDRFSNEYVADTVARLCNESSDRIPKWLMPVVRDNLASGGSIELSAAIVASWARYAEGTDEQGQPIEICDRLADSLRAVAARNTVEIDAFIAQRELFGNVVDDERFRGAYERALRSLHEKGALATLADLVA</sequence>
<name>A0A4Q5MWK5_9MICO</name>
<dbReference type="InterPro" id="IPR013118">
    <property type="entry name" value="Mannitol_DH_C"/>
</dbReference>
<feature type="domain" description="Mannitol dehydrogenase N-terminal" evidence="7">
    <location>
        <begin position="28"/>
        <end position="277"/>
    </location>
</feature>
<evidence type="ECO:0000313" key="9">
    <source>
        <dbReference type="EMBL" id="RYV49959.1"/>
    </source>
</evidence>
<evidence type="ECO:0000256" key="1">
    <source>
        <dbReference type="ARBA" id="ARBA00006541"/>
    </source>
</evidence>
<evidence type="ECO:0000259" key="8">
    <source>
        <dbReference type="Pfam" id="PF08125"/>
    </source>
</evidence>
<evidence type="ECO:0000256" key="5">
    <source>
        <dbReference type="ARBA" id="ARBA00023027"/>
    </source>
</evidence>
<dbReference type="PRINTS" id="PR00084">
    <property type="entry name" value="MTLDHDRGNASE"/>
</dbReference>
<dbReference type="OrthoDB" id="271711at2"/>
<protein>
    <recommendedName>
        <fullName evidence="3">Mannitol-1-phosphate 5-dehydrogenase</fullName>
        <ecNumber evidence="2">1.1.1.17</ecNumber>
    </recommendedName>
</protein>
<dbReference type="RefSeq" id="WP_130103721.1">
    <property type="nucleotide sequence ID" value="NZ_SDWW01000046.1"/>
</dbReference>
<dbReference type="EMBL" id="SDWW01000046">
    <property type="protein sequence ID" value="RYV49959.1"/>
    <property type="molecule type" value="Genomic_DNA"/>
</dbReference>
<reference evidence="9 10" key="1">
    <citation type="submission" date="2019-01" db="EMBL/GenBank/DDBJ databases">
        <title>Novel species of Cellulomonas.</title>
        <authorList>
            <person name="Liu Q."/>
            <person name="Xin Y.-H."/>
        </authorList>
    </citation>
    <scope>NUCLEOTIDE SEQUENCE [LARGE SCALE GENOMIC DNA]</scope>
    <source>
        <strain evidence="9 10">HLT2-17</strain>
    </source>
</reference>
<comment type="caution">
    <text evidence="9">The sequence shown here is derived from an EMBL/GenBank/DDBJ whole genome shotgun (WGS) entry which is preliminary data.</text>
</comment>
<evidence type="ECO:0000256" key="3">
    <source>
        <dbReference type="ARBA" id="ARBA00016219"/>
    </source>
</evidence>
<evidence type="ECO:0000256" key="2">
    <source>
        <dbReference type="ARBA" id="ARBA00012939"/>
    </source>
</evidence>
<keyword evidence="4" id="KW-0560">Oxidoreductase</keyword>
<gene>
    <name evidence="9" type="ORF">EUA98_16125</name>
</gene>
<dbReference type="InterPro" id="IPR050988">
    <property type="entry name" value="Mannitol_DH/Oxidoreductase"/>
</dbReference>
<dbReference type="GO" id="GO:0008926">
    <property type="term" value="F:mannitol-1-phosphate 5-dehydrogenase activity"/>
    <property type="evidence" value="ECO:0007669"/>
    <property type="project" value="UniProtKB-EC"/>
</dbReference>
<dbReference type="Gene3D" id="1.10.1040.10">
    <property type="entry name" value="N-(1-d-carboxylethyl)-l-norvaline Dehydrogenase, domain 2"/>
    <property type="match status" value="1"/>
</dbReference>
<organism evidence="9 10">
    <name type="scientific">Pengzhenrongella frigida</name>
    <dbReference type="NCBI Taxonomy" id="1259133"/>
    <lineage>
        <taxon>Bacteria</taxon>
        <taxon>Bacillati</taxon>
        <taxon>Actinomycetota</taxon>
        <taxon>Actinomycetes</taxon>
        <taxon>Micrococcales</taxon>
        <taxon>Pengzhenrongella</taxon>
    </lineage>
</organism>
<proteinExistence type="inferred from homology"/>
<dbReference type="Pfam" id="PF01232">
    <property type="entry name" value="Mannitol_dh"/>
    <property type="match status" value="1"/>
</dbReference>
<keyword evidence="5" id="KW-0520">NAD</keyword>
<evidence type="ECO:0000313" key="10">
    <source>
        <dbReference type="Proteomes" id="UP000293764"/>
    </source>
</evidence>
<dbReference type="GO" id="GO:0019594">
    <property type="term" value="P:mannitol metabolic process"/>
    <property type="evidence" value="ECO:0007669"/>
    <property type="project" value="InterPro"/>
</dbReference>
<evidence type="ECO:0000256" key="6">
    <source>
        <dbReference type="ARBA" id="ARBA00048615"/>
    </source>
</evidence>
<dbReference type="SUPFAM" id="SSF51735">
    <property type="entry name" value="NAD(P)-binding Rossmann-fold domains"/>
    <property type="match status" value="1"/>
</dbReference>
<accession>A0A4Q5MWK5</accession>